<evidence type="ECO:0000313" key="1">
    <source>
        <dbReference type="EMBL" id="NSB13894.1"/>
    </source>
</evidence>
<accession>A0AAE5H4C1</accession>
<dbReference type="Gene3D" id="2.160.20.10">
    <property type="entry name" value="Single-stranded right-handed beta-helix, Pectin lyase-like"/>
    <property type="match status" value="1"/>
</dbReference>
<comment type="caution">
    <text evidence="1">The sequence shown here is derived from an EMBL/GenBank/DDBJ whole genome shotgun (WGS) entry which is preliminary data.</text>
</comment>
<dbReference type="RefSeq" id="WP_077856429.1">
    <property type="nucleotide sequence ID" value="NZ_JABTDW010000001.1"/>
</dbReference>
<sequence>MRKNKIIELISLVFMFSIILAGCTLGGSKDIKTGVGSDTELQSYTSNLPFEMPEVKTPQFANKDFNIADYGAKSDGLTLNTEAFAIE</sequence>
<dbReference type="EMBL" id="JABTDW010000001">
    <property type="protein sequence ID" value="NSB13894.1"/>
    <property type="molecule type" value="Genomic_DNA"/>
</dbReference>
<gene>
    <name evidence="1" type="ORF">BCD95_002153</name>
</gene>
<dbReference type="InterPro" id="IPR011050">
    <property type="entry name" value="Pectin_lyase_fold/virulence"/>
</dbReference>
<proteinExistence type="predicted"/>
<dbReference type="Proteomes" id="UP000822184">
    <property type="component" value="Unassembled WGS sequence"/>
</dbReference>
<reference evidence="1" key="1">
    <citation type="submission" date="2020-06" db="EMBL/GenBank/DDBJ databases">
        <title>Genomic insights into acetone-butanol-ethanol (ABE) fermentation by sequencing solventogenic clostridia strains.</title>
        <authorList>
            <person name="Brown S."/>
        </authorList>
    </citation>
    <scope>NUCLEOTIDE SEQUENCE</scope>
    <source>
        <strain evidence="1">DJ123</strain>
    </source>
</reference>
<name>A0AAE5H4C1_CLOBE</name>
<dbReference type="SUPFAM" id="SSF51126">
    <property type="entry name" value="Pectin lyase-like"/>
    <property type="match status" value="1"/>
</dbReference>
<organism evidence="1 2">
    <name type="scientific">Clostridium beijerinckii</name>
    <name type="common">Clostridium MP</name>
    <dbReference type="NCBI Taxonomy" id="1520"/>
    <lineage>
        <taxon>Bacteria</taxon>
        <taxon>Bacillati</taxon>
        <taxon>Bacillota</taxon>
        <taxon>Clostridia</taxon>
        <taxon>Eubacteriales</taxon>
        <taxon>Clostridiaceae</taxon>
        <taxon>Clostridium</taxon>
    </lineage>
</organism>
<dbReference type="PROSITE" id="PS51257">
    <property type="entry name" value="PROKAR_LIPOPROTEIN"/>
    <property type="match status" value="1"/>
</dbReference>
<dbReference type="AlphaFoldDB" id="A0AAE5H4C1"/>
<protein>
    <submittedName>
        <fullName evidence="1">Uncharacterized protein</fullName>
    </submittedName>
</protein>
<evidence type="ECO:0000313" key="2">
    <source>
        <dbReference type="Proteomes" id="UP000822184"/>
    </source>
</evidence>
<dbReference type="InterPro" id="IPR012334">
    <property type="entry name" value="Pectin_lyas_fold"/>
</dbReference>